<feature type="region of interest" description="Disordered" evidence="2">
    <location>
        <begin position="140"/>
        <end position="214"/>
    </location>
</feature>
<feature type="region of interest" description="Disordered" evidence="2">
    <location>
        <begin position="419"/>
        <end position="456"/>
    </location>
</feature>
<evidence type="ECO:0000256" key="2">
    <source>
        <dbReference type="SAM" id="MobiDB-lite"/>
    </source>
</evidence>
<gene>
    <name evidence="3" type="ORF">OKIOD_LOCUS12306</name>
</gene>
<feature type="region of interest" description="Disordered" evidence="2">
    <location>
        <begin position="232"/>
        <end position="268"/>
    </location>
</feature>
<organism evidence="3 4">
    <name type="scientific">Oikopleura dioica</name>
    <name type="common">Tunicate</name>
    <dbReference type="NCBI Taxonomy" id="34765"/>
    <lineage>
        <taxon>Eukaryota</taxon>
        <taxon>Metazoa</taxon>
        <taxon>Chordata</taxon>
        <taxon>Tunicata</taxon>
        <taxon>Appendicularia</taxon>
        <taxon>Copelata</taxon>
        <taxon>Oikopleuridae</taxon>
        <taxon>Oikopleura</taxon>
    </lineage>
</organism>
<reference evidence="3 4" key="1">
    <citation type="submission" date="2021-04" db="EMBL/GenBank/DDBJ databases">
        <authorList>
            <person name="Bliznina A."/>
        </authorList>
    </citation>
    <scope>NUCLEOTIDE SEQUENCE [LARGE SCALE GENOMIC DNA]</scope>
</reference>
<dbReference type="Proteomes" id="UP001158576">
    <property type="component" value="Chromosome 1"/>
</dbReference>
<feature type="compositionally biased region" description="Polar residues" evidence="2">
    <location>
        <begin position="26"/>
        <end position="39"/>
    </location>
</feature>
<sequence length="1745" mass="199041">MSAEVIEIGSDPGSESDKTPIRDESNNSLIILDVSQNNSPDHHNNEESRNPSPILLSDPDDDIPIVDLIDVDTPMESPSPDLTITDVIPQEDLVPSCVADELALAIKNKSKPKKITSAEVTGWAAHQQLIDLEDGELLESDEDPNSLDLFGQKGSEASRKVHLLNRPKNKRGRKNNKKKNAKKANPFTSPDWCRSVTVTPKDNPPVPRTRGQDYSSLLEEYNEVNKKIAKIQEETSKDDITAPHNDPSCEIIDVSSPQREESEEEDDDKMLLELRRRALHSENKSRASRPVKVYSYEYEKKERKDGNSRDPRDFPYWKKNYHPSLKNSKSPLMPRRVPRIGKNPKIKIVEPLFTAKYRERMKPKIWHFKENEDKWKSIQRTCSTESSNSSAVQWIQASRDVAIQVGPGEFDDIQIIPMEIDSGDDPGYKRTVRPPDNSSANESRSAKRQPSESEAELRNQLLKQVMARRGIKIHANPNKLPPDTNLSSYAEGRHRSTSFEHPIYVDVVARPRSESADQAGINGSFTIMDEISPTLSAPPATEVPESSAMTVEIEPRPTTDQNREAGESPVFEVPMTTTRDDEYHTDQAVMDRTFNSQDATQGSTLADYTMDSRDGGLQNEETMNSSILETSFTEQAPVLPDLSINDSLQANDVLPLHPPVVVDNYSSSEDIESTDDEVENEEQARQQIDKLKQSIRHHHAKIVRDRQSIKSFKELRSKKIEEKKQVKESLEVLMVKVASYERYLRENTEYQRSIKDIVNNMVIDIETAKTDILERRVEISNLQEQYGLDDADADENRKIIMRAKLNEQKAELERKLKKLADSTQEKIDQQIVQQQTQLIHGGEGNGEPLLATRSSPVPPDDDYEFEPLPEMPARVTTPPDPYSLVTRSTFEEKIKSLCTHRHKIAHIKLVEEITENDKMPIATERDILPKTYLAKDMKPLENKGKFKSPLLKFRSYRFSPYFRENFSIASATYTHKVDCNAPICGYSFSGRCNDDRCIGQHRRDITMQGHEVFLDLLAYNRDIIKMDAFTDYSDQLKATQAYLNRMLPSELELNMAQKCVLLVEEINKESNVDEPHIVSKYASSGFKCKQNVRKMTKVAQQPDYPEDENQPEYIDDEHATQQERYFYDEQLERSIKELEATAKDDAKNVPALVELVQKYMSSNILNGPKYALAAICHGLEASPANSTLWRNFFALHSELNLPESLQFEEVIDFCEDNCSLDRDFWQYRINNSKQKAKTIERYIARILGSGDVECYYLEFVNAAVYRAFLYSMEPNLSEAADFLSGLPDIVDLPSSFECFIWCVIIHLRVFNAFPMKVLPLEYSCDLSMEVPLTFDFPHESFSIHSPKLTPFTHNTDAINKSDVFEEISEGIQRAVSNWDDSEQSENLVTSLLEILVLLDGSHAAFAHSIARQLSKCKLVWLLVGSCPGVEPMGIFNEALCKLSNHPKMSYLVARKFIFDVENEELCAFALSTIEDMIIPFYEVGTETSLTEGSVSLRALLRGVLERYYPKFFKEEMSETLPKFTQTSQLSEETVPWIWLSFILIERLYDEHDESDLSEVFGVALQVAKQDQEFISLEALSWSMRRKDAPNLFGFALKHFSNCPFLPVNVQILPTILERLPDSSKMSLCRQLLESPNMSLVETVAWILLENENFTALVTMLQPLIQSKEISATAFAAYLMAEKKLNSRSCDHSMIEFVTRFRYSRIAVELSALYWRSLDQPMISNPQLQWLRQSVERQGMKGIFSG</sequence>
<evidence type="ECO:0000256" key="1">
    <source>
        <dbReference type="SAM" id="Coils"/>
    </source>
</evidence>
<feature type="coiled-coil region" evidence="1">
    <location>
        <begin position="740"/>
        <end position="829"/>
    </location>
</feature>
<protein>
    <submittedName>
        <fullName evidence="3">Oidioi.mRNA.OKI2018_I69.chr1.g3541.t1.cds</fullName>
    </submittedName>
</protein>
<keyword evidence="4" id="KW-1185">Reference proteome</keyword>
<evidence type="ECO:0000313" key="3">
    <source>
        <dbReference type="EMBL" id="CAG5107894.1"/>
    </source>
</evidence>
<feature type="coiled-coil region" evidence="1">
    <location>
        <begin position="671"/>
        <end position="701"/>
    </location>
</feature>
<feature type="region of interest" description="Disordered" evidence="2">
    <location>
        <begin position="1"/>
        <end position="61"/>
    </location>
</feature>
<accession>A0ABN7SYQ5</accession>
<feature type="compositionally biased region" description="Basic residues" evidence="2">
    <location>
        <begin position="160"/>
        <end position="182"/>
    </location>
</feature>
<evidence type="ECO:0000313" key="4">
    <source>
        <dbReference type="Proteomes" id="UP001158576"/>
    </source>
</evidence>
<feature type="compositionally biased region" description="Basic and acidic residues" evidence="2">
    <location>
        <begin position="15"/>
        <end position="25"/>
    </location>
</feature>
<name>A0ABN7SYQ5_OIKDI</name>
<feature type="compositionally biased region" description="Basic and acidic residues" evidence="2">
    <location>
        <begin position="40"/>
        <end position="49"/>
    </location>
</feature>
<dbReference type="EMBL" id="OU015566">
    <property type="protein sequence ID" value="CAG5107894.1"/>
    <property type="molecule type" value="Genomic_DNA"/>
</dbReference>
<feature type="compositionally biased region" description="Basic and acidic residues" evidence="2">
    <location>
        <begin position="232"/>
        <end position="241"/>
    </location>
</feature>
<proteinExistence type="predicted"/>
<keyword evidence="1" id="KW-0175">Coiled coil</keyword>